<evidence type="ECO:0000256" key="2">
    <source>
        <dbReference type="SAM" id="Phobius"/>
    </source>
</evidence>
<proteinExistence type="predicted"/>
<keyword evidence="2" id="KW-1133">Transmembrane helix</keyword>
<feature type="region of interest" description="Disordered" evidence="1">
    <location>
        <begin position="90"/>
        <end position="136"/>
    </location>
</feature>
<reference evidence="4" key="1">
    <citation type="submission" date="2016-10" db="EMBL/GenBank/DDBJ databases">
        <authorList>
            <person name="Varghese N."/>
            <person name="Submissions S."/>
        </authorList>
    </citation>
    <scope>NUCLEOTIDE SEQUENCE [LARGE SCALE GENOMIC DNA]</scope>
    <source>
        <strain evidence="4">DSM 26893</strain>
    </source>
</reference>
<organism evidence="3 4">
    <name type="scientific">Palleronia pelagia</name>
    <dbReference type="NCBI Taxonomy" id="387096"/>
    <lineage>
        <taxon>Bacteria</taxon>
        <taxon>Pseudomonadati</taxon>
        <taxon>Pseudomonadota</taxon>
        <taxon>Alphaproteobacteria</taxon>
        <taxon>Rhodobacterales</taxon>
        <taxon>Roseobacteraceae</taxon>
        <taxon>Palleronia</taxon>
    </lineage>
</organism>
<feature type="compositionally biased region" description="Low complexity" evidence="1">
    <location>
        <begin position="98"/>
        <end position="128"/>
    </location>
</feature>
<protein>
    <submittedName>
        <fullName evidence="3">Uncharacterized protein</fullName>
    </submittedName>
</protein>
<keyword evidence="2" id="KW-0812">Transmembrane</keyword>
<feature type="transmembrane region" description="Helical" evidence="2">
    <location>
        <begin position="6"/>
        <end position="24"/>
    </location>
</feature>
<dbReference type="AlphaFoldDB" id="A0A1H8L4F0"/>
<evidence type="ECO:0000313" key="3">
    <source>
        <dbReference type="EMBL" id="SEN99997.1"/>
    </source>
</evidence>
<name>A0A1H8L4F0_9RHOB</name>
<keyword evidence="2" id="KW-0472">Membrane</keyword>
<sequence>MDLIADMLLIFGAAGVAFYCFILSRRLTRFTNLEHGVGGAVAVLSAQVDDLTKALERARAETAESGADLRALTERAEVVSRKLELHVASLHDLPDGGSPPQAASSAHAPEPRSAPTAATAATPSFFATKRSTKEVA</sequence>
<evidence type="ECO:0000313" key="4">
    <source>
        <dbReference type="Proteomes" id="UP000199372"/>
    </source>
</evidence>
<gene>
    <name evidence="3" type="ORF">SAMN04488011_10978</name>
</gene>
<dbReference type="RefSeq" id="WP_236737110.1">
    <property type="nucleotide sequence ID" value="NZ_FOCM01000009.1"/>
</dbReference>
<dbReference type="Proteomes" id="UP000199372">
    <property type="component" value="Unassembled WGS sequence"/>
</dbReference>
<evidence type="ECO:0000256" key="1">
    <source>
        <dbReference type="SAM" id="MobiDB-lite"/>
    </source>
</evidence>
<accession>A0A1H8L4F0</accession>
<keyword evidence="4" id="KW-1185">Reference proteome</keyword>
<dbReference type="EMBL" id="FOCM01000009">
    <property type="protein sequence ID" value="SEN99997.1"/>
    <property type="molecule type" value="Genomic_DNA"/>
</dbReference>